<evidence type="ECO:0000256" key="2">
    <source>
        <dbReference type="SAM" id="Coils"/>
    </source>
</evidence>
<evidence type="ECO:0000256" key="3">
    <source>
        <dbReference type="SAM" id="MobiDB-lite"/>
    </source>
</evidence>
<protein>
    <recommendedName>
        <fullName evidence="4">HYR domain-containing protein</fullName>
    </recommendedName>
</protein>
<keyword evidence="1" id="KW-0677">Repeat</keyword>
<dbReference type="PANTHER" id="PTHR46343:SF2">
    <property type="entry name" value="SUSHI_VON WILLEBRAND FACTOR TYPE A_EGF_PENTRAXIN DOMAIN-CONTAINING 1"/>
    <property type="match status" value="1"/>
</dbReference>
<dbReference type="AlphaFoldDB" id="A0AAN8NUN8"/>
<dbReference type="InterPro" id="IPR003410">
    <property type="entry name" value="HYR_dom"/>
</dbReference>
<reference evidence="5 6" key="1">
    <citation type="submission" date="2023-10" db="EMBL/GenBank/DDBJ databases">
        <title>Genomes of two closely related lineages of the louse Polyplax serrata with different host specificities.</title>
        <authorList>
            <person name="Martinu J."/>
            <person name="Tarabai H."/>
            <person name="Stefka J."/>
            <person name="Hypsa V."/>
        </authorList>
    </citation>
    <scope>NUCLEOTIDE SEQUENCE [LARGE SCALE GENOMIC DNA]</scope>
    <source>
        <strain evidence="5">HR10_N</strain>
    </source>
</reference>
<sequence>MYFSYLSLSCDFICADTPPPFIHCPPDIKTELPPNKFSVYIKLPQPKSNVDWWRYVESHPPWAKRLEGDFPIGVTSIMFHARSPISNLTAACRFQVHVYDNKKPRVTYCPESFDVTLSEKDRNEVITWKEPVFVDNVRIDHIFKTKEPGSSFSVGKHNIRYVATDPSGNQATCAFTITVRGESGSGSESNIRTYPDTSKLGRNFFKKLIVCPHLVAEAELMPSYLVSTRCFVQRHRLTRVLAEYPVQVYQHHRVRHNHDRLLPNHHQLTTSYPGRRELMKDEPERPPLKDVTPDMQNNDEKVTTGSTDIVLKISGGLLDNSTITVDTHSLIEQKTHRDRWDDVMKKYHSQREQSDSHPGDDVRLVEYERRRQEEDERMRRHEIEMRKWREEMRRYHMEIKRLQEDSRRYRAG</sequence>
<evidence type="ECO:0000256" key="1">
    <source>
        <dbReference type="ARBA" id="ARBA00022737"/>
    </source>
</evidence>
<dbReference type="Proteomes" id="UP001372834">
    <property type="component" value="Unassembled WGS sequence"/>
</dbReference>
<accession>A0AAN8NUN8</accession>
<dbReference type="PROSITE" id="PS50825">
    <property type="entry name" value="HYR"/>
    <property type="match status" value="1"/>
</dbReference>
<feature type="domain" description="HYR" evidence="4">
    <location>
        <begin position="99"/>
        <end position="181"/>
    </location>
</feature>
<organism evidence="5 6">
    <name type="scientific">Polyplax serrata</name>
    <name type="common">Common mouse louse</name>
    <dbReference type="NCBI Taxonomy" id="468196"/>
    <lineage>
        <taxon>Eukaryota</taxon>
        <taxon>Metazoa</taxon>
        <taxon>Ecdysozoa</taxon>
        <taxon>Arthropoda</taxon>
        <taxon>Hexapoda</taxon>
        <taxon>Insecta</taxon>
        <taxon>Pterygota</taxon>
        <taxon>Neoptera</taxon>
        <taxon>Paraneoptera</taxon>
        <taxon>Psocodea</taxon>
        <taxon>Troctomorpha</taxon>
        <taxon>Phthiraptera</taxon>
        <taxon>Anoplura</taxon>
        <taxon>Polyplacidae</taxon>
        <taxon>Polyplax</taxon>
    </lineage>
</organism>
<dbReference type="EMBL" id="JAWJWE010000036">
    <property type="protein sequence ID" value="KAK6629249.1"/>
    <property type="molecule type" value="Genomic_DNA"/>
</dbReference>
<evidence type="ECO:0000313" key="6">
    <source>
        <dbReference type="Proteomes" id="UP001372834"/>
    </source>
</evidence>
<comment type="caution">
    <text evidence="5">The sequence shown here is derived from an EMBL/GenBank/DDBJ whole genome shotgun (WGS) entry which is preliminary data.</text>
</comment>
<keyword evidence="2" id="KW-0175">Coiled coil</keyword>
<name>A0AAN8NUN8_POLSC</name>
<evidence type="ECO:0000259" key="4">
    <source>
        <dbReference type="PROSITE" id="PS50825"/>
    </source>
</evidence>
<evidence type="ECO:0000313" key="5">
    <source>
        <dbReference type="EMBL" id="KAK6629249.1"/>
    </source>
</evidence>
<gene>
    <name evidence="5" type="ORF">RUM43_003066</name>
</gene>
<feature type="region of interest" description="Disordered" evidence="3">
    <location>
        <begin position="274"/>
        <end position="301"/>
    </location>
</feature>
<feature type="coiled-coil region" evidence="2">
    <location>
        <begin position="364"/>
        <end position="405"/>
    </location>
</feature>
<dbReference type="Pfam" id="PF02494">
    <property type="entry name" value="HYR"/>
    <property type="match status" value="1"/>
</dbReference>
<dbReference type="InterPro" id="IPR043555">
    <property type="entry name" value="SRPX-like"/>
</dbReference>
<proteinExistence type="predicted"/>
<dbReference type="PANTHER" id="PTHR46343">
    <property type="entry name" value="HYR DOMAIN-CONTAINING PROTEIN"/>
    <property type="match status" value="1"/>
</dbReference>